<proteinExistence type="inferred from homology"/>
<dbReference type="GO" id="GO:0005524">
    <property type="term" value="F:ATP binding"/>
    <property type="evidence" value="ECO:0007669"/>
    <property type="project" value="UniProtKB-KW"/>
</dbReference>
<dbReference type="InterPro" id="IPR018181">
    <property type="entry name" value="Heat_shock_70_CS"/>
</dbReference>
<dbReference type="GO" id="GO:0000902">
    <property type="term" value="P:cell morphogenesis"/>
    <property type="evidence" value="ECO:0007669"/>
    <property type="project" value="InterPro"/>
</dbReference>
<evidence type="ECO:0000256" key="4">
    <source>
        <dbReference type="ARBA" id="ARBA00022840"/>
    </source>
</evidence>
<evidence type="ECO:0000256" key="5">
    <source>
        <dbReference type="ARBA" id="ARBA00022960"/>
    </source>
</evidence>
<dbReference type="InterPro" id="IPR056546">
    <property type="entry name" value="MreB_MamK-like"/>
</dbReference>
<evidence type="ECO:0000313" key="9">
    <source>
        <dbReference type="EMBL" id="EFR42955.1"/>
    </source>
</evidence>
<dbReference type="PANTHER" id="PTHR42749:SF1">
    <property type="entry name" value="CELL SHAPE-DETERMINING PROTEIN MREB"/>
    <property type="match status" value="1"/>
</dbReference>
<keyword evidence="4 8" id="KW-0067">ATP-binding</keyword>
<dbReference type="Gene3D" id="3.30.420.40">
    <property type="match status" value="2"/>
</dbReference>
<keyword evidence="2 8" id="KW-0963">Cytoplasm</keyword>
<comment type="caution">
    <text evidence="8">Lacks conserved residue(s) required for the propagation of feature annotation.</text>
</comment>
<feature type="binding site" evidence="8">
    <location>
        <begin position="231"/>
        <end position="234"/>
    </location>
    <ligand>
        <name>ATP</name>
        <dbReference type="ChEBI" id="CHEBI:30616"/>
    </ligand>
</feature>
<evidence type="ECO:0000256" key="2">
    <source>
        <dbReference type="ARBA" id="ARBA00022490"/>
    </source>
</evidence>
<name>E4L851_9FIRM</name>
<reference evidence="9 10" key="1">
    <citation type="submission" date="2010-11" db="EMBL/GenBank/DDBJ databases">
        <authorList>
            <person name="Durkin A.S."/>
            <person name="Madupu R."/>
            <person name="Torralba M."/>
            <person name="Gillis M."/>
            <person name="Methe B."/>
            <person name="Sutton G."/>
            <person name="Nelson K.E."/>
        </authorList>
    </citation>
    <scope>NUCLEOTIDE SEQUENCE [LARGE SCALE GENOMIC DNA]</scope>
    <source>
        <strain evidence="9 10">UPII 345-E</strain>
    </source>
</reference>
<dbReference type="SUPFAM" id="SSF53067">
    <property type="entry name" value="Actin-like ATPase domain"/>
    <property type="match status" value="2"/>
</dbReference>
<organism evidence="9 10">
    <name type="scientific">Dialister micraerophilus UPII 345-E</name>
    <dbReference type="NCBI Taxonomy" id="910314"/>
    <lineage>
        <taxon>Bacteria</taxon>
        <taxon>Bacillati</taxon>
        <taxon>Bacillota</taxon>
        <taxon>Negativicutes</taxon>
        <taxon>Veillonellales</taxon>
        <taxon>Veillonellaceae</taxon>
        <taxon>Dialister</taxon>
    </lineage>
</organism>
<accession>E4L851</accession>
<dbReference type="HAMAP" id="MF_02207">
    <property type="entry name" value="MreB"/>
    <property type="match status" value="1"/>
</dbReference>
<dbReference type="PROSITE" id="PS00329">
    <property type="entry name" value="HSP70_2"/>
    <property type="match status" value="1"/>
</dbReference>
<dbReference type="GO" id="GO:0005737">
    <property type="term" value="C:cytoplasm"/>
    <property type="evidence" value="ECO:0007669"/>
    <property type="project" value="UniProtKB-SubCell"/>
</dbReference>
<evidence type="ECO:0000256" key="1">
    <source>
        <dbReference type="ARBA" id="ARBA00007381"/>
    </source>
</evidence>
<dbReference type="AlphaFoldDB" id="E4L851"/>
<comment type="subcellular location">
    <subcellularLocation>
        <location evidence="8">Cytoplasm</location>
    </subcellularLocation>
    <text evidence="8">Membrane-associated.</text>
</comment>
<keyword evidence="5 8" id="KW-0133">Cell shape</keyword>
<comment type="similarity">
    <text evidence="1">Belongs to the heat shock protein 70 family.</text>
</comment>
<protein>
    <recommendedName>
        <fullName evidence="8">Cell shape-determining protein MreB</fullName>
    </recommendedName>
</protein>
<sequence length="363" mass="40342">MSNKKKILSNKFKFQLDKYTFMDWLGSFGSENIGVDLGTSNMVVYLKEKGIIFSESSVVAKQENKNDFFSYGTKTEEMEGRTPQGINLIYPVRNSVVVDYKAVTYLLNSIMSYSYLKGLFFHPRLLICVPPGISKVQKRALLEASVAMGVRKTVLIDQPIATLMGIKNKRKDCQGFFLIDFGGGSVKISVLSKRGIVISDSLKYGGIYMDQAIISYIRKQYRVNISRKSAESLKITLGVTWELDHAQRTAEVSGQSLDTGLPVRISVTSKDIYQALSSILNKVFLQIINVLQQTPPVLLSDIKNDGIIMSGALSQLKGLSNMIGNITGISTYVINQPSYINAIGAGKALEYMHLFRDSLQDLH</sequence>
<keyword evidence="6" id="KW-0346">Stress response</keyword>
<gene>
    <name evidence="8" type="primary">mreB</name>
    <name evidence="9" type="ORF">HMPREF9220_1033</name>
</gene>
<dbReference type="Pfam" id="PF06723">
    <property type="entry name" value="MreB_Mbl"/>
    <property type="match status" value="1"/>
</dbReference>
<dbReference type="EMBL" id="AENT01000012">
    <property type="protein sequence ID" value="EFR42955.1"/>
    <property type="molecule type" value="Genomic_DNA"/>
</dbReference>
<dbReference type="InterPro" id="IPR043129">
    <property type="entry name" value="ATPase_NBD"/>
</dbReference>
<dbReference type="Proteomes" id="UP000004594">
    <property type="component" value="Unassembled WGS sequence"/>
</dbReference>
<comment type="caution">
    <text evidence="9">The sequence shown here is derived from an EMBL/GenBank/DDBJ whole genome shotgun (WGS) entry which is preliminary data.</text>
</comment>
<comment type="function">
    <text evidence="8">Forms membrane-associated dynamic filaments that are essential for cell shape determination. Acts by regulating cell wall synthesis and cell elongation, and thus cell shape. A feedback loop between cell geometry and MreB localization may maintain elongated cell shape by targeting cell wall growth to regions of negative cell wall curvature.</text>
</comment>
<evidence type="ECO:0000256" key="3">
    <source>
        <dbReference type="ARBA" id="ARBA00022741"/>
    </source>
</evidence>
<dbReference type="InterPro" id="IPR004753">
    <property type="entry name" value="MreB"/>
</dbReference>
<dbReference type="OrthoDB" id="9768127at2"/>
<dbReference type="PANTHER" id="PTHR42749">
    <property type="entry name" value="CELL SHAPE-DETERMINING PROTEIN MREB"/>
    <property type="match status" value="1"/>
</dbReference>
<comment type="subunit">
    <text evidence="8">Forms polymers.</text>
</comment>
<feature type="binding site" evidence="8">
    <location>
        <begin position="183"/>
        <end position="185"/>
    </location>
    <ligand>
        <name>ATP</name>
        <dbReference type="ChEBI" id="CHEBI:30616"/>
    </ligand>
</feature>
<dbReference type="PRINTS" id="PR01652">
    <property type="entry name" value="SHAPEPROTEIN"/>
</dbReference>
<evidence type="ECO:0000256" key="8">
    <source>
        <dbReference type="HAMAP-Rule" id="MF_02207"/>
    </source>
</evidence>
<keyword evidence="3 8" id="KW-0547">Nucleotide-binding</keyword>
<dbReference type="RefSeq" id="WP_007554362.1">
    <property type="nucleotide sequence ID" value="NZ_AENT01000012.1"/>
</dbReference>
<dbReference type="eggNOG" id="COG1077">
    <property type="taxonomic scope" value="Bacteria"/>
</dbReference>
<dbReference type="GO" id="GO:0008360">
    <property type="term" value="P:regulation of cell shape"/>
    <property type="evidence" value="ECO:0007669"/>
    <property type="project" value="UniProtKB-UniRule"/>
</dbReference>
<evidence type="ECO:0000256" key="6">
    <source>
        <dbReference type="ARBA" id="ARBA00023016"/>
    </source>
</evidence>
<comment type="similarity">
    <text evidence="7 8">Belongs to the FtsA/MreB family.</text>
</comment>
<evidence type="ECO:0000313" key="10">
    <source>
        <dbReference type="Proteomes" id="UP000004594"/>
    </source>
</evidence>
<evidence type="ECO:0000256" key="7">
    <source>
        <dbReference type="ARBA" id="ARBA00023458"/>
    </source>
</evidence>